<dbReference type="EMBL" id="KI925454">
    <property type="protein sequence ID" value="ETW86979.1"/>
    <property type="molecule type" value="Genomic_DNA"/>
</dbReference>
<dbReference type="Proteomes" id="UP000030671">
    <property type="component" value="Unassembled WGS sequence"/>
</dbReference>
<gene>
    <name evidence="3" type="ORF">HETIRDRAFT_468759</name>
</gene>
<dbReference type="Pfam" id="PF03476">
    <property type="entry name" value="MOSC_N"/>
    <property type="match status" value="1"/>
</dbReference>
<dbReference type="InterPro" id="IPR005302">
    <property type="entry name" value="MoCF_Sase_C"/>
</dbReference>
<dbReference type="InParanoid" id="W4KMP8"/>
<dbReference type="KEGG" id="hir:HETIRDRAFT_468759"/>
<evidence type="ECO:0000256" key="1">
    <source>
        <dbReference type="SAM" id="Phobius"/>
    </source>
</evidence>
<dbReference type="eggNOG" id="KOG2362">
    <property type="taxonomic scope" value="Eukaryota"/>
</dbReference>
<dbReference type="PANTHER" id="PTHR14237:SF19">
    <property type="entry name" value="MITOCHONDRIAL AMIDOXIME REDUCING COMPONENT 1"/>
    <property type="match status" value="1"/>
</dbReference>
<dbReference type="HOGENOM" id="CLU_028286_1_0_1"/>
<sequence length="404" mass="45634">MPYSEVTPLDCPFALTFSWSRRITALTVFFSCLVLLIVISRRLSMLSRDQTESRGSKITFDPKDQGIVKQKLDAREVKISRLFVHPIKSCRGISVRTSRYTQLGLEYDRQWCIIDAQSHAIITAREFPKMVLITTRIVENSNDRYGGQLEITFPKESGCEAFSVPLKPNPETLERWSTVEDCTVFIFADIDGYITQPHSSSPFVDSSLCSATLSRFFGKPVHLIYKGPRLRPAPPTWSFPNLKVGINYQDVYPIMVVSNESFLCAKVMVASWCREQEREELRDWDTDSLVLERYRPNIVFEGASLPFAEDMWRKMTISSPTPHGLSNARSFTLVSKCTRCLLPNIDPATGTRNLNIPSKPLLKFRKDLDPGRLGYSCFGCNAVPAEAGSLTIGDVVSVQTWGFV</sequence>
<keyword evidence="4" id="KW-1185">Reference proteome</keyword>
<reference evidence="3 4" key="1">
    <citation type="journal article" date="2012" name="New Phytol.">
        <title>Insight into trade-off between wood decay and parasitism from the genome of a fungal forest pathogen.</title>
        <authorList>
            <person name="Olson A."/>
            <person name="Aerts A."/>
            <person name="Asiegbu F."/>
            <person name="Belbahri L."/>
            <person name="Bouzid O."/>
            <person name="Broberg A."/>
            <person name="Canback B."/>
            <person name="Coutinho P.M."/>
            <person name="Cullen D."/>
            <person name="Dalman K."/>
            <person name="Deflorio G."/>
            <person name="van Diepen L.T."/>
            <person name="Dunand C."/>
            <person name="Duplessis S."/>
            <person name="Durling M."/>
            <person name="Gonthier P."/>
            <person name="Grimwood J."/>
            <person name="Fossdal C.G."/>
            <person name="Hansson D."/>
            <person name="Henrissat B."/>
            <person name="Hietala A."/>
            <person name="Himmelstrand K."/>
            <person name="Hoffmeister D."/>
            <person name="Hogberg N."/>
            <person name="James T.Y."/>
            <person name="Karlsson M."/>
            <person name="Kohler A."/>
            <person name="Kues U."/>
            <person name="Lee Y.H."/>
            <person name="Lin Y.C."/>
            <person name="Lind M."/>
            <person name="Lindquist E."/>
            <person name="Lombard V."/>
            <person name="Lucas S."/>
            <person name="Lunden K."/>
            <person name="Morin E."/>
            <person name="Murat C."/>
            <person name="Park J."/>
            <person name="Raffaello T."/>
            <person name="Rouze P."/>
            <person name="Salamov A."/>
            <person name="Schmutz J."/>
            <person name="Solheim H."/>
            <person name="Stahlberg J."/>
            <person name="Velez H."/>
            <person name="de Vries R.P."/>
            <person name="Wiebenga A."/>
            <person name="Woodward S."/>
            <person name="Yakovlev I."/>
            <person name="Garbelotto M."/>
            <person name="Martin F."/>
            <person name="Grigoriev I.V."/>
            <person name="Stenlid J."/>
        </authorList>
    </citation>
    <scope>NUCLEOTIDE SEQUENCE [LARGE SCALE GENOMIC DNA]</scope>
    <source>
        <strain evidence="3 4">TC 32-1</strain>
    </source>
</reference>
<name>W4KMP8_HETIT</name>
<feature type="domain" description="MOSC" evidence="2">
    <location>
        <begin position="227"/>
        <end position="399"/>
    </location>
</feature>
<evidence type="ECO:0000313" key="3">
    <source>
        <dbReference type="EMBL" id="ETW86979.1"/>
    </source>
</evidence>
<keyword evidence="1" id="KW-0472">Membrane</keyword>
<dbReference type="GO" id="GO:0030151">
    <property type="term" value="F:molybdenum ion binding"/>
    <property type="evidence" value="ECO:0007669"/>
    <property type="project" value="InterPro"/>
</dbReference>
<evidence type="ECO:0000313" key="4">
    <source>
        <dbReference type="Proteomes" id="UP000030671"/>
    </source>
</evidence>
<accession>W4KMP8</accession>
<dbReference type="PANTHER" id="PTHR14237">
    <property type="entry name" value="MOLYBDOPTERIN COFACTOR SULFURASE MOSC"/>
    <property type="match status" value="1"/>
</dbReference>
<dbReference type="SUPFAM" id="SSF141673">
    <property type="entry name" value="MOSC N-terminal domain-like"/>
    <property type="match status" value="1"/>
</dbReference>
<keyword evidence="1" id="KW-0812">Transmembrane</keyword>
<dbReference type="GO" id="GO:0030170">
    <property type="term" value="F:pyridoxal phosphate binding"/>
    <property type="evidence" value="ECO:0007669"/>
    <property type="project" value="InterPro"/>
</dbReference>
<dbReference type="OrthoDB" id="17255at2759"/>
<organism evidence="3 4">
    <name type="scientific">Heterobasidion irregulare (strain TC 32-1)</name>
    <dbReference type="NCBI Taxonomy" id="747525"/>
    <lineage>
        <taxon>Eukaryota</taxon>
        <taxon>Fungi</taxon>
        <taxon>Dikarya</taxon>
        <taxon>Basidiomycota</taxon>
        <taxon>Agaricomycotina</taxon>
        <taxon>Agaricomycetes</taxon>
        <taxon>Russulales</taxon>
        <taxon>Bondarzewiaceae</taxon>
        <taxon>Heterobasidion</taxon>
        <taxon>Heterobasidion annosum species complex</taxon>
    </lineage>
</organism>
<protein>
    <recommendedName>
        <fullName evidence="2">MOSC domain-containing protein</fullName>
    </recommendedName>
</protein>
<dbReference type="AlphaFoldDB" id="W4KMP8"/>
<proteinExistence type="predicted"/>
<evidence type="ECO:0000259" key="2">
    <source>
        <dbReference type="PROSITE" id="PS51340"/>
    </source>
</evidence>
<dbReference type="RefSeq" id="XP_009540937.1">
    <property type="nucleotide sequence ID" value="XM_009542642.1"/>
</dbReference>
<feature type="transmembrane region" description="Helical" evidence="1">
    <location>
        <begin position="20"/>
        <end position="39"/>
    </location>
</feature>
<dbReference type="GeneID" id="20677249"/>
<dbReference type="Pfam" id="PF03473">
    <property type="entry name" value="MOSC"/>
    <property type="match status" value="1"/>
</dbReference>
<keyword evidence="1" id="KW-1133">Transmembrane helix</keyword>
<dbReference type="STRING" id="747525.W4KMP8"/>
<dbReference type="GO" id="GO:0003824">
    <property type="term" value="F:catalytic activity"/>
    <property type="evidence" value="ECO:0007669"/>
    <property type="project" value="InterPro"/>
</dbReference>
<dbReference type="InterPro" id="IPR005303">
    <property type="entry name" value="MOCOS_middle"/>
</dbReference>
<dbReference type="PROSITE" id="PS51340">
    <property type="entry name" value="MOSC"/>
    <property type="match status" value="1"/>
</dbReference>